<organism evidence="1 2">
    <name type="scientific">Elysia crispata</name>
    <name type="common">lettuce slug</name>
    <dbReference type="NCBI Taxonomy" id="231223"/>
    <lineage>
        <taxon>Eukaryota</taxon>
        <taxon>Metazoa</taxon>
        <taxon>Spiralia</taxon>
        <taxon>Lophotrochozoa</taxon>
        <taxon>Mollusca</taxon>
        <taxon>Gastropoda</taxon>
        <taxon>Heterobranchia</taxon>
        <taxon>Euthyneura</taxon>
        <taxon>Panpulmonata</taxon>
        <taxon>Sacoglossa</taxon>
        <taxon>Placobranchoidea</taxon>
        <taxon>Plakobranchidae</taxon>
        <taxon>Elysia</taxon>
    </lineage>
</organism>
<name>A0AAE1ARR0_9GAST</name>
<accession>A0AAE1ARR0</accession>
<evidence type="ECO:0000313" key="2">
    <source>
        <dbReference type="Proteomes" id="UP001283361"/>
    </source>
</evidence>
<keyword evidence="2" id="KW-1185">Reference proteome</keyword>
<reference evidence="1" key="1">
    <citation type="journal article" date="2023" name="G3 (Bethesda)">
        <title>A reference genome for the long-term kleptoplast-retaining sea slug Elysia crispata morphotype clarki.</title>
        <authorList>
            <person name="Eastman K.E."/>
            <person name="Pendleton A.L."/>
            <person name="Shaikh M.A."/>
            <person name="Suttiyut T."/>
            <person name="Ogas R."/>
            <person name="Tomko P."/>
            <person name="Gavelis G."/>
            <person name="Widhalm J.R."/>
            <person name="Wisecaver J.H."/>
        </authorList>
    </citation>
    <scope>NUCLEOTIDE SEQUENCE</scope>
    <source>
        <strain evidence="1">ECLA1</strain>
    </source>
</reference>
<dbReference type="AlphaFoldDB" id="A0AAE1ARR0"/>
<comment type="caution">
    <text evidence="1">The sequence shown here is derived from an EMBL/GenBank/DDBJ whole genome shotgun (WGS) entry which is preliminary data.</text>
</comment>
<protein>
    <submittedName>
        <fullName evidence="1">Uncharacterized protein</fullName>
    </submittedName>
</protein>
<dbReference type="EMBL" id="JAWDGP010001353">
    <property type="protein sequence ID" value="KAK3792678.1"/>
    <property type="molecule type" value="Genomic_DNA"/>
</dbReference>
<gene>
    <name evidence="1" type="ORF">RRG08_032315</name>
</gene>
<evidence type="ECO:0000313" key="1">
    <source>
        <dbReference type="EMBL" id="KAK3792678.1"/>
    </source>
</evidence>
<sequence length="309" mass="35260">MESARVLSAFPVDGTSDELVSFVSLSGRFTYEEHVDFASLSGLFTGWGDSGWFIRGEVAVLTAEWRCLLVRASWNKQSSFLTTSAEGEKSQLRDLDALRIADGKFFTPSSDNHYARSENTWSVDKLNTELGGNRKRLRTALMPREFHLRRFAFCTERVISKAVLLDRSRSLDSSVDESAPLTRVRWFDSLRRHEMKSRLVRLAETEKDSLAADLSPDSIDLRNLLAKPRLVVVQSVQPLTRQELNTEKYKLMSRGWDWERMKRPTENGNINVSSMFVLTANMIFLYSCRVLHDVSGHQYDISVFVSCSP</sequence>
<dbReference type="Proteomes" id="UP001283361">
    <property type="component" value="Unassembled WGS sequence"/>
</dbReference>
<proteinExistence type="predicted"/>